<dbReference type="OrthoDB" id="4540122at2"/>
<dbReference type="AlphaFoldDB" id="F8JQ35"/>
<keyword evidence="4" id="KW-1185">Reference proteome</keyword>
<dbReference type="PATRIC" id="fig|1003195.11.peg.4418"/>
<dbReference type="HOGENOM" id="CLU_1516219_0_0_11"/>
<dbReference type="KEGG" id="sct:SCAT_2937"/>
<dbReference type="InterPro" id="IPR012349">
    <property type="entry name" value="Split_barrel_FMN-bd"/>
</dbReference>
<accession>G8WS59</accession>
<feature type="domain" description="Pyridoxamine 5'-phosphate oxidase N-terminal" evidence="2">
    <location>
        <begin position="40"/>
        <end position="156"/>
    </location>
</feature>
<reference evidence="4" key="1">
    <citation type="submission" date="2011-12" db="EMBL/GenBank/DDBJ databases">
        <title>Complete genome sequence of Streptomyces cattleya strain DSM 46488.</title>
        <authorList>
            <person name="Ou H.-Y."/>
            <person name="Li P."/>
            <person name="Zhao C."/>
            <person name="O'Hagan D."/>
            <person name="Deng Z."/>
        </authorList>
    </citation>
    <scope>NUCLEOTIDE SEQUENCE [LARGE SCALE GENOMIC DNA]</scope>
    <source>
        <strain evidence="4">ATCC 35852 / DSM 46488 / JCM 4925 / NBRC 14057 / NRRL 8057</strain>
    </source>
</reference>
<proteinExistence type="predicted"/>
<accession>F8JQ35</accession>
<protein>
    <recommendedName>
        <fullName evidence="2">Pyridoxamine 5'-phosphate oxidase N-terminal domain-containing protein</fullName>
    </recommendedName>
</protein>
<sequence>MYETAEDLSALQRLLDDSYAAAGAYLRSVLDEERRLPAGAVVQTLQGVRTMVLATATANGEPRVGPVDTVFYRGRFVFGSGAGSARFRHLRARPAVSATVVEGERLQITVHGKAREIRPTDDPALEALLVESYGADKWRRWMRDLPWARIEPEKMFTFFNPQG</sequence>
<dbReference type="EMBL" id="CP003219">
    <property type="protein sequence ID" value="AEW95299.1"/>
    <property type="molecule type" value="Genomic_DNA"/>
</dbReference>
<name>F8JQ35_STREN</name>
<evidence type="ECO:0000256" key="1">
    <source>
        <dbReference type="ARBA" id="ARBA00023002"/>
    </source>
</evidence>
<evidence type="ECO:0000313" key="4">
    <source>
        <dbReference type="Proteomes" id="UP000007842"/>
    </source>
</evidence>
<dbReference type="InterPro" id="IPR052019">
    <property type="entry name" value="F420H2_bilvrd_red/Heme_oxyg"/>
</dbReference>
<dbReference type="GO" id="GO:0016627">
    <property type="term" value="F:oxidoreductase activity, acting on the CH-CH group of donors"/>
    <property type="evidence" value="ECO:0007669"/>
    <property type="project" value="TreeGrafter"/>
</dbReference>
<gene>
    <name evidence="3" type="ordered locus">SCATT_29280</name>
</gene>
<dbReference type="Proteomes" id="UP000007842">
    <property type="component" value="Chromosome"/>
</dbReference>
<evidence type="ECO:0000313" key="3">
    <source>
        <dbReference type="EMBL" id="AEW95299.1"/>
    </source>
</evidence>
<keyword evidence="1" id="KW-0560">Oxidoreductase</keyword>
<dbReference type="STRING" id="1003195.SCATT_29280"/>
<dbReference type="SUPFAM" id="SSF50475">
    <property type="entry name" value="FMN-binding split barrel"/>
    <property type="match status" value="1"/>
</dbReference>
<dbReference type="GO" id="GO:0005829">
    <property type="term" value="C:cytosol"/>
    <property type="evidence" value="ECO:0007669"/>
    <property type="project" value="TreeGrafter"/>
</dbReference>
<dbReference type="GO" id="GO:0070967">
    <property type="term" value="F:coenzyme F420 binding"/>
    <property type="evidence" value="ECO:0007669"/>
    <property type="project" value="TreeGrafter"/>
</dbReference>
<evidence type="ECO:0000259" key="2">
    <source>
        <dbReference type="Pfam" id="PF01243"/>
    </source>
</evidence>
<organism evidence="3 4">
    <name type="scientific">Streptantibioticus cattleyicolor (strain ATCC 35852 / DSM 46488 / JCM 4925 / NBRC 14057 / NRRL 8057)</name>
    <name type="common">Streptomyces cattleya</name>
    <dbReference type="NCBI Taxonomy" id="1003195"/>
    <lineage>
        <taxon>Bacteria</taxon>
        <taxon>Bacillati</taxon>
        <taxon>Actinomycetota</taxon>
        <taxon>Actinomycetes</taxon>
        <taxon>Kitasatosporales</taxon>
        <taxon>Streptomycetaceae</taxon>
        <taxon>Streptantibioticus</taxon>
    </lineage>
</organism>
<dbReference type="PANTHER" id="PTHR35176:SF6">
    <property type="entry name" value="HEME OXYGENASE HI_0854-RELATED"/>
    <property type="match status" value="1"/>
</dbReference>
<dbReference type="KEGG" id="scy:SCATT_29280"/>
<dbReference type="PANTHER" id="PTHR35176">
    <property type="entry name" value="HEME OXYGENASE HI_0854-RELATED"/>
    <property type="match status" value="1"/>
</dbReference>
<dbReference type="eggNOG" id="COG3871">
    <property type="taxonomic scope" value="Bacteria"/>
</dbReference>
<dbReference type="Pfam" id="PF01243">
    <property type="entry name" value="PNPOx_N"/>
    <property type="match status" value="1"/>
</dbReference>
<dbReference type="InterPro" id="IPR011576">
    <property type="entry name" value="Pyridox_Oxase_N"/>
</dbReference>
<dbReference type="Gene3D" id="2.30.110.10">
    <property type="entry name" value="Electron Transport, Fmn-binding Protein, Chain A"/>
    <property type="match status" value="1"/>
</dbReference>
<dbReference type="RefSeq" id="WP_014143674.1">
    <property type="nucleotide sequence ID" value="NC_016111.1"/>
</dbReference>